<evidence type="ECO:0000259" key="15">
    <source>
        <dbReference type="Pfam" id="PF05193"/>
    </source>
</evidence>
<dbReference type="EMBL" id="JAPFCC010000001">
    <property type="protein sequence ID" value="MCW7552357.1"/>
    <property type="molecule type" value="Genomic_DNA"/>
</dbReference>
<evidence type="ECO:0000256" key="5">
    <source>
        <dbReference type="ARBA" id="ARBA00022670"/>
    </source>
</evidence>
<feature type="chain" id="PRO_5047333405" description="Protease 3" evidence="13">
    <location>
        <begin position="20"/>
        <end position="959"/>
    </location>
</feature>
<keyword evidence="9" id="KW-0482">Metalloprotease</keyword>
<dbReference type="InterPro" id="IPR032632">
    <property type="entry name" value="Peptidase_M16_M"/>
</dbReference>
<keyword evidence="6" id="KW-0479">Metal-binding</keyword>
<dbReference type="InterPro" id="IPR054734">
    <property type="entry name" value="PqqF-like_C_4"/>
</dbReference>
<comment type="caution">
    <text evidence="18">The sequence shown here is derived from an EMBL/GenBank/DDBJ whole genome shotgun (WGS) entry which is preliminary data.</text>
</comment>
<evidence type="ECO:0000256" key="6">
    <source>
        <dbReference type="ARBA" id="ARBA00022723"/>
    </source>
</evidence>
<keyword evidence="5" id="KW-0645">Protease</keyword>
<dbReference type="EC" id="3.4.24.55" evidence="3"/>
<accession>A0ABT3MSM9</accession>
<evidence type="ECO:0000256" key="11">
    <source>
        <dbReference type="ARBA" id="ARBA00031184"/>
    </source>
</evidence>
<dbReference type="InterPro" id="IPR050626">
    <property type="entry name" value="Peptidase_M16"/>
</dbReference>
<evidence type="ECO:0000313" key="18">
    <source>
        <dbReference type="EMBL" id="MCW7552357.1"/>
    </source>
</evidence>
<keyword evidence="13" id="KW-0732">Signal</keyword>
<evidence type="ECO:0000256" key="10">
    <source>
        <dbReference type="ARBA" id="ARBA00029597"/>
    </source>
</evidence>
<dbReference type="Proteomes" id="UP001209854">
    <property type="component" value="Unassembled WGS sequence"/>
</dbReference>
<gene>
    <name evidence="18" type="ORF">NX722_06800</name>
</gene>
<dbReference type="PANTHER" id="PTHR43690:SF18">
    <property type="entry name" value="INSULIN-DEGRADING ENZYME-RELATED"/>
    <property type="match status" value="1"/>
</dbReference>
<keyword evidence="19" id="KW-1185">Reference proteome</keyword>
<evidence type="ECO:0000256" key="8">
    <source>
        <dbReference type="ARBA" id="ARBA00022833"/>
    </source>
</evidence>
<evidence type="ECO:0000259" key="14">
    <source>
        <dbReference type="Pfam" id="PF00675"/>
    </source>
</evidence>
<protein>
    <recommendedName>
        <fullName evidence="4">Protease 3</fullName>
        <ecNumber evidence="3">3.4.24.55</ecNumber>
    </recommendedName>
    <alternativeName>
        <fullName evidence="12">Pitrilysin</fullName>
    </alternativeName>
    <alternativeName>
        <fullName evidence="11">Protease III</fullName>
    </alternativeName>
    <alternativeName>
        <fullName evidence="10">Protease pi</fullName>
    </alternativeName>
</protein>
<evidence type="ECO:0000256" key="2">
    <source>
        <dbReference type="ARBA" id="ARBA00007261"/>
    </source>
</evidence>
<dbReference type="Pfam" id="PF05193">
    <property type="entry name" value="Peptidase_M16_C"/>
    <property type="match status" value="1"/>
</dbReference>
<keyword evidence="8" id="KW-0862">Zinc</keyword>
<dbReference type="Pfam" id="PF00675">
    <property type="entry name" value="Peptidase_M16"/>
    <property type="match status" value="1"/>
</dbReference>
<evidence type="ECO:0000256" key="1">
    <source>
        <dbReference type="ARBA" id="ARBA00002184"/>
    </source>
</evidence>
<evidence type="ECO:0000256" key="7">
    <source>
        <dbReference type="ARBA" id="ARBA00022801"/>
    </source>
</evidence>
<feature type="domain" description="Peptidase M16 C-terminal" evidence="15">
    <location>
        <begin position="245"/>
        <end position="424"/>
    </location>
</feature>
<evidence type="ECO:0000256" key="12">
    <source>
        <dbReference type="ARBA" id="ARBA00033450"/>
    </source>
</evidence>
<feature type="signal peptide" evidence="13">
    <location>
        <begin position="1"/>
        <end position="19"/>
    </location>
</feature>
<evidence type="ECO:0000256" key="3">
    <source>
        <dbReference type="ARBA" id="ARBA00012449"/>
    </source>
</evidence>
<dbReference type="InterPro" id="IPR011249">
    <property type="entry name" value="Metalloenz_LuxS/M16"/>
</dbReference>
<comment type="similarity">
    <text evidence="2">Belongs to the peptidase M16 family.</text>
</comment>
<feature type="domain" description="Peptidase M16 middle/third" evidence="16">
    <location>
        <begin position="430"/>
        <end position="707"/>
    </location>
</feature>
<feature type="domain" description="Peptidase M16 N-terminal" evidence="14">
    <location>
        <begin position="84"/>
        <end position="220"/>
    </location>
</feature>
<dbReference type="Gene3D" id="3.30.830.10">
    <property type="entry name" value="Metalloenzyme, LuxS/M16 peptidase-like"/>
    <property type="match status" value="4"/>
</dbReference>
<dbReference type="PROSITE" id="PS51257">
    <property type="entry name" value="PROKAR_LIPOPROTEIN"/>
    <property type="match status" value="1"/>
</dbReference>
<evidence type="ECO:0000256" key="9">
    <source>
        <dbReference type="ARBA" id="ARBA00023049"/>
    </source>
</evidence>
<reference evidence="18 19" key="1">
    <citation type="submission" date="2022-10" db="EMBL/GenBank/DDBJ databases">
        <title>High-quality genome sequences of two octocoral-associated bacteria, Endozoicomonas euniceicola EF212 and Endozoicomonas gorgoniicola PS125.</title>
        <authorList>
            <person name="Chiou Y.-J."/>
            <person name="Chen Y.-H."/>
        </authorList>
    </citation>
    <scope>NUCLEOTIDE SEQUENCE [LARGE SCALE GENOMIC DNA]</scope>
    <source>
        <strain evidence="18 19">PS125</strain>
    </source>
</reference>
<dbReference type="PANTHER" id="PTHR43690">
    <property type="entry name" value="NARDILYSIN"/>
    <property type="match status" value="1"/>
</dbReference>
<dbReference type="Pfam" id="PF16187">
    <property type="entry name" value="Peptidase_M16_M"/>
    <property type="match status" value="1"/>
</dbReference>
<comment type="function">
    <text evidence="1">Endopeptidase that degrades small peptides of less than 7 kDa, such as glucagon and insulin.</text>
</comment>
<proteinExistence type="inferred from homology"/>
<evidence type="ECO:0000259" key="17">
    <source>
        <dbReference type="Pfam" id="PF22456"/>
    </source>
</evidence>
<dbReference type="InterPro" id="IPR011765">
    <property type="entry name" value="Pept_M16_N"/>
</dbReference>
<evidence type="ECO:0000313" key="19">
    <source>
        <dbReference type="Proteomes" id="UP001209854"/>
    </source>
</evidence>
<evidence type="ECO:0000259" key="16">
    <source>
        <dbReference type="Pfam" id="PF16187"/>
    </source>
</evidence>
<name>A0ABT3MSM9_9GAMM</name>
<dbReference type="InterPro" id="IPR007863">
    <property type="entry name" value="Peptidase_M16_C"/>
</dbReference>
<keyword evidence="7" id="KW-0378">Hydrolase</keyword>
<dbReference type="SUPFAM" id="SSF63411">
    <property type="entry name" value="LuxS/MPP-like metallohydrolase"/>
    <property type="match status" value="4"/>
</dbReference>
<evidence type="ECO:0000256" key="4">
    <source>
        <dbReference type="ARBA" id="ARBA00017565"/>
    </source>
</evidence>
<feature type="domain" description="Coenzyme PQQ synthesis protein F-like C-terminal lobe" evidence="17">
    <location>
        <begin position="807"/>
        <end position="906"/>
    </location>
</feature>
<dbReference type="Pfam" id="PF22456">
    <property type="entry name" value="PqqF-like_C_4"/>
    <property type="match status" value="1"/>
</dbReference>
<sequence>MTRKYVSLVSALAAGTLAAVLTGGCTVTTERDTAEVTSLKADTLKATTLKANILKPASEQSAVVKSPVDNRDYRYVVMDNGLRALLISDPDTDKSAAAVDVNVGSYQDPDNRLGLAHFLEHMLFMGNEKYPEVDGYFEFIRANGGSANAYTADVRTNYYFDINNDNLRSALDQLAQFFVSPTLDPAYVNRERNAVDSEYRLHAREDGWRLFMAQSATSNPEHPKSRFTIGDLDTLNNDDGKSLWQDLKSFHDTYYVAPSMGVVVYGPETTEQLETWLKESFADVPDGGGVKPDTHIGVPPYAADQLGVRINLVPLKETRVLSLSFPMESLHPFYHKKPMGYLARIVGYEGEGSLHSLLKEQGLIDSLAAYSSDVPGEFGGFNVRMELTPKGLKQVDDITAVVFDYLDLIRREGIQEWLYDETRQISELGFRYQEGRSPQQTATSLASRIHYLPASDLLNSTYLYDDFDPELIERLMANLTPENVRQTVIAQGLPTDQVEPYFDTHYSIRPLSDKLLKRLNKPEVHKELTIPAPNQFIATDLALRTSDKADEPTQIISERGLDVWSMTDSSFQVPRASVRLKISTPKASDTAKDQVLLQLYRTLLSRSLNEYGYPAREAGLNYGLSTSREGLTVALSGYQDKQAYLLETILKGMDQFSLVQAEFEQERNRLLRNLRNKAFVTPYRQGMDRVSQLLYPNYRSDEEMLAAAEAVTFADLKQYASDFYNSVHISMLIYGNHSRSEAMKLGQLVESYVLNDSNRGERYDQPFKVLKDANLREAANFDHNDALYIKYVQFDTTENRERAKYSLLGRLLATPFFNQLRTEQQLGYIVTASARPVERHPGLVFIVQSPVLGPDGIEQRVDEFLAGQVERLNKLNDAELEDYRQGLIVDLTKRDTNPDERAGRFWQSLDGREADFNYQLDIAEAVKSIKVEDIRQAMTELLKQQGQIVITSKGKQKDS</sequence>
<evidence type="ECO:0000256" key="13">
    <source>
        <dbReference type="SAM" id="SignalP"/>
    </source>
</evidence>
<organism evidence="18 19">
    <name type="scientific">Endozoicomonas gorgoniicola</name>
    <dbReference type="NCBI Taxonomy" id="1234144"/>
    <lineage>
        <taxon>Bacteria</taxon>
        <taxon>Pseudomonadati</taxon>
        <taxon>Pseudomonadota</taxon>
        <taxon>Gammaproteobacteria</taxon>
        <taxon>Oceanospirillales</taxon>
        <taxon>Endozoicomonadaceae</taxon>
        <taxon>Endozoicomonas</taxon>
    </lineage>
</organism>
<dbReference type="RefSeq" id="WP_262567326.1">
    <property type="nucleotide sequence ID" value="NZ_JAPFCC010000001.1"/>
</dbReference>